<gene>
    <name evidence="2" type="ORF">N7G274_002458</name>
</gene>
<reference evidence="2 3" key="1">
    <citation type="submission" date="2024-09" db="EMBL/GenBank/DDBJ databases">
        <title>Rethinking Asexuality: The Enigmatic Case of Functional Sexual Genes in Lepraria (Stereocaulaceae).</title>
        <authorList>
            <person name="Doellman M."/>
            <person name="Sun Y."/>
            <person name="Barcenas-Pena A."/>
            <person name="Lumbsch H.T."/>
            <person name="Grewe F."/>
        </authorList>
    </citation>
    <scope>NUCLEOTIDE SEQUENCE [LARGE SCALE GENOMIC DNA]</scope>
    <source>
        <strain evidence="2 3">Mercado 3170</strain>
    </source>
</reference>
<organism evidence="2 3">
    <name type="scientific">Stereocaulon virgatum</name>
    <dbReference type="NCBI Taxonomy" id="373712"/>
    <lineage>
        <taxon>Eukaryota</taxon>
        <taxon>Fungi</taxon>
        <taxon>Dikarya</taxon>
        <taxon>Ascomycota</taxon>
        <taxon>Pezizomycotina</taxon>
        <taxon>Lecanoromycetes</taxon>
        <taxon>OSLEUM clade</taxon>
        <taxon>Lecanoromycetidae</taxon>
        <taxon>Lecanorales</taxon>
        <taxon>Lecanorineae</taxon>
        <taxon>Stereocaulaceae</taxon>
        <taxon>Stereocaulon</taxon>
    </lineage>
</organism>
<feature type="chain" id="PRO_5045477757" evidence="1">
    <location>
        <begin position="21"/>
        <end position="183"/>
    </location>
</feature>
<dbReference type="EMBL" id="JBEFKJ010000008">
    <property type="protein sequence ID" value="KAL2044684.1"/>
    <property type="molecule type" value="Genomic_DNA"/>
</dbReference>
<comment type="caution">
    <text evidence="2">The sequence shown here is derived from an EMBL/GenBank/DDBJ whole genome shotgun (WGS) entry which is preliminary data.</text>
</comment>
<keyword evidence="3" id="KW-1185">Reference proteome</keyword>
<keyword evidence="1" id="KW-0732">Signal</keyword>
<protein>
    <submittedName>
        <fullName evidence="2">Uncharacterized protein</fullName>
    </submittedName>
</protein>
<dbReference type="Proteomes" id="UP001590950">
    <property type="component" value="Unassembled WGS sequence"/>
</dbReference>
<evidence type="ECO:0000313" key="2">
    <source>
        <dbReference type="EMBL" id="KAL2044684.1"/>
    </source>
</evidence>
<sequence length="183" mass="20014">MLDLLSVVSSAYFLLAVALALPAHQTINISPHPIVSSALTSSLGPANASTSIPLIHQLGRNPQPPMCSPFPGSRSRPRTIRSPPDCDFAILRVLWDIPASLVDHPFSWVNADYTWTEGSCEVHLTPLPLYLEDTFSYEDIVDGAKRVRDVCVQAEHRYEGGYIGVGHNGIVAEQKYMVGLYAV</sequence>
<accession>A0ABR4AFU7</accession>
<feature type="signal peptide" evidence="1">
    <location>
        <begin position="1"/>
        <end position="20"/>
    </location>
</feature>
<name>A0ABR4AFU7_9LECA</name>
<evidence type="ECO:0000313" key="3">
    <source>
        <dbReference type="Proteomes" id="UP001590950"/>
    </source>
</evidence>
<proteinExistence type="predicted"/>
<evidence type="ECO:0000256" key="1">
    <source>
        <dbReference type="SAM" id="SignalP"/>
    </source>
</evidence>